<protein>
    <submittedName>
        <fullName evidence="2">Uncharacterized protein</fullName>
    </submittedName>
</protein>
<dbReference type="Proteomes" id="UP000290289">
    <property type="component" value="Chromosome 16"/>
</dbReference>
<reference evidence="2 3" key="1">
    <citation type="submission" date="2018-10" db="EMBL/GenBank/DDBJ databases">
        <title>A high-quality apple genome assembly.</title>
        <authorList>
            <person name="Hu J."/>
        </authorList>
    </citation>
    <scope>NUCLEOTIDE SEQUENCE [LARGE SCALE GENOMIC DNA]</scope>
    <source>
        <strain evidence="3">cv. HFTH1</strain>
        <tissue evidence="2">Young leaf</tissue>
    </source>
</reference>
<comment type="caution">
    <text evidence="2">The sequence shown here is derived from an EMBL/GenBank/DDBJ whole genome shotgun (WGS) entry which is preliminary data.</text>
</comment>
<feature type="compositionally biased region" description="Polar residues" evidence="1">
    <location>
        <begin position="1"/>
        <end position="19"/>
    </location>
</feature>
<feature type="region of interest" description="Disordered" evidence="1">
    <location>
        <begin position="1"/>
        <end position="91"/>
    </location>
</feature>
<name>A0A498HET1_MALDO</name>
<feature type="compositionally biased region" description="Basic and acidic residues" evidence="1">
    <location>
        <begin position="47"/>
        <end position="67"/>
    </location>
</feature>
<evidence type="ECO:0000256" key="1">
    <source>
        <dbReference type="SAM" id="MobiDB-lite"/>
    </source>
</evidence>
<gene>
    <name evidence="2" type="ORF">DVH24_007234</name>
</gene>
<dbReference type="AlphaFoldDB" id="A0A498HET1"/>
<dbReference type="EMBL" id="RDQH01000342">
    <property type="protein sequence ID" value="RXH69978.1"/>
    <property type="molecule type" value="Genomic_DNA"/>
</dbReference>
<evidence type="ECO:0000313" key="3">
    <source>
        <dbReference type="Proteomes" id="UP000290289"/>
    </source>
</evidence>
<accession>A0A498HET1</accession>
<organism evidence="2 3">
    <name type="scientific">Malus domestica</name>
    <name type="common">Apple</name>
    <name type="synonym">Pyrus malus</name>
    <dbReference type="NCBI Taxonomy" id="3750"/>
    <lineage>
        <taxon>Eukaryota</taxon>
        <taxon>Viridiplantae</taxon>
        <taxon>Streptophyta</taxon>
        <taxon>Embryophyta</taxon>
        <taxon>Tracheophyta</taxon>
        <taxon>Spermatophyta</taxon>
        <taxon>Magnoliopsida</taxon>
        <taxon>eudicotyledons</taxon>
        <taxon>Gunneridae</taxon>
        <taxon>Pentapetalae</taxon>
        <taxon>rosids</taxon>
        <taxon>fabids</taxon>
        <taxon>Rosales</taxon>
        <taxon>Rosaceae</taxon>
        <taxon>Amygdaloideae</taxon>
        <taxon>Maleae</taxon>
        <taxon>Malus</taxon>
    </lineage>
</organism>
<evidence type="ECO:0000313" key="2">
    <source>
        <dbReference type="EMBL" id="RXH69978.1"/>
    </source>
</evidence>
<keyword evidence="3" id="KW-1185">Reference proteome</keyword>
<sequence>MNLSFSSGVIPSAEQSPTPHSAPRPGTDSIPVDPDRNPASAANRRRMAAEAAKETELWRRTRRRDVGAGEEELEQATTVEEWERAEGEEETMVLFGPQSRIRDNKQRDINLYLRLISTTEASNYFWRF</sequence>
<proteinExistence type="predicted"/>